<name>A0A6A5ZYR8_9PLEO</name>
<feature type="transmembrane region" description="Helical" evidence="1">
    <location>
        <begin position="260"/>
        <end position="279"/>
    </location>
</feature>
<dbReference type="Pfam" id="PF20237">
    <property type="entry name" value="DUF6594"/>
    <property type="match status" value="1"/>
</dbReference>
<dbReference type="GeneID" id="54411431"/>
<protein>
    <recommendedName>
        <fullName evidence="2">DUF6594 domain-containing protein</fullName>
    </recommendedName>
</protein>
<feature type="transmembrane region" description="Helical" evidence="1">
    <location>
        <begin position="233"/>
        <end position="253"/>
    </location>
</feature>
<dbReference type="InterPro" id="IPR046529">
    <property type="entry name" value="DUF6594"/>
</dbReference>
<dbReference type="PANTHER" id="PTHR34502:SF4">
    <property type="entry name" value="DUF6594 DOMAIN-CONTAINING PROTEIN"/>
    <property type="match status" value="1"/>
</dbReference>
<evidence type="ECO:0000313" key="4">
    <source>
        <dbReference type="Proteomes" id="UP000799771"/>
    </source>
</evidence>
<evidence type="ECO:0000256" key="1">
    <source>
        <dbReference type="SAM" id="Phobius"/>
    </source>
</evidence>
<feature type="transmembrane region" description="Helical" evidence="1">
    <location>
        <begin position="205"/>
        <end position="227"/>
    </location>
</feature>
<dbReference type="PANTHER" id="PTHR34502">
    <property type="entry name" value="DUF6594 DOMAIN-CONTAINING PROTEIN-RELATED"/>
    <property type="match status" value="1"/>
</dbReference>
<dbReference type="EMBL" id="ML977521">
    <property type="protein sequence ID" value="KAF2124044.1"/>
    <property type="molecule type" value="Genomic_DNA"/>
</dbReference>
<dbReference type="Proteomes" id="UP000799771">
    <property type="component" value="Unassembled WGS sequence"/>
</dbReference>
<organism evidence="3 4">
    <name type="scientific">Dothidotthia symphoricarpi CBS 119687</name>
    <dbReference type="NCBI Taxonomy" id="1392245"/>
    <lineage>
        <taxon>Eukaryota</taxon>
        <taxon>Fungi</taxon>
        <taxon>Dikarya</taxon>
        <taxon>Ascomycota</taxon>
        <taxon>Pezizomycotina</taxon>
        <taxon>Dothideomycetes</taxon>
        <taxon>Pleosporomycetidae</taxon>
        <taxon>Pleosporales</taxon>
        <taxon>Dothidotthiaceae</taxon>
        <taxon>Dothidotthia</taxon>
    </lineage>
</organism>
<keyword evidence="1" id="KW-1133">Transmembrane helix</keyword>
<sequence length="286" mass="32096">MTSSASTKPFHSHATFADFLASDPELLVFRRFDLLNARALLYLQSELMTLEVQLLELDKEDMNDGSMDVMLAARCFEVLTSRAAQDFPREAERIELIRRIQDVSYRYNKMLVVQSQVQQIAAPKTRVWNVFTNWFRQAKPFVGHSRHLLRKKTKEDFVAIGAVGDHDVLTRVVEYLTGRIVAWKRSSSNSQEAPMYYKHQTVARIITLISIIGATLLLEAAIVGLYVVTNDHVRFVLIAVFIALFAVALSLFSNARRAEMFGATAAYAAVLVVFVSGNLSSGGTKS</sequence>
<keyword evidence="1" id="KW-0812">Transmembrane</keyword>
<dbReference type="RefSeq" id="XP_033518437.1">
    <property type="nucleotide sequence ID" value="XM_033670999.1"/>
</dbReference>
<keyword evidence="1" id="KW-0472">Membrane</keyword>
<proteinExistence type="predicted"/>
<keyword evidence="4" id="KW-1185">Reference proteome</keyword>
<feature type="domain" description="DUF6594" evidence="2">
    <location>
        <begin position="15"/>
        <end position="272"/>
    </location>
</feature>
<dbReference type="AlphaFoldDB" id="A0A6A5ZYR8"/>
<reference evidence="3" key="1">
    <citation type="journal article" date="2020" name="Stud. Mycol.">
        <title>101 Dothideomycetes genomes: a test case for predicting lifestyles and emergence of pathogens.</title>
        <authorList>
            <person name="Haridas S."/>
            <person name="Albert R."/>
            <person name="Binder M."/>
            <person name="Bloem J."/>
            <person name="Labutti K."/>
            <person name="Salamov A."/>
            <person name="Andreopoulos B."/>
            <person name="Baker S."/>
            <person name="Barry K."/>
            <person name="Bills G."/>
            <person name="Bluhm B."/>
            <person name="Cannon C."/>
            <person name="Castanera R."/>
            <person name="Culley D."/>
            <person name="Daum C."/>
            <person name="Ezra D."/>
            <person name="Gonzalez J."/>
            <person name="Henrissat B."/>
            <person name="Kuo A."/>
            <person name="Liang C."/>
            <person name="Lipzen A."/>
            <person name="Lutzoni F."/>
            <person name="Magnuson J."/>
            <person name="Mondo S."/>
            <person name="Nolan M."/>
            <person name="Ohm R."/>
            <person name="Pangilinan J."/>
            <person name="Park H.-J."/>
            <person name="Ramirez L."/>
            <person name="Alfaro M."/>
            <person name="Sun H."/>
            <person name="Tritt A."/>
            <person name="Yoshinaga Y."/>
            <person name="Zwiers L.-H."/>
            <person name="Turgeon B."/>
            <person name="Goodwin S."/>
            <person name="Spatafora J."/>
            <person name="Crous P."/>
            <person name="Grigoriev I."/>
        </authorList>
    </citation>
    <scope>NUCLEOTIDE SEQUENCE</scope>
    <source>
        <strain evidence="3">CBS 119687</strain>
    </source>
</reference>
<gene>
    <name evidence="3" type="ORF">P153DRAFT_391077</name>
</gene>
<evidence type="ECO:0000313" key="3">
    <source>
        <dbReference type="EMBL" id="KAF2124044.1"/>
    </source>
</evidence>
<accession>A0A6A5ZYR8</accession>
<evidence type="ECO:0000259" key="2">
    <source>
        <dbReference type="Pfam" id="PF20237"/>
    </source>
</evidence>
<dbReference type="OrthoDB" id="3533814at2759"/>